<sequence length="93" mass="10308">MTICEASITVQTQEESTCPPQTLHVKRVKKLHDTDEDLFWKLTEAAAGQIEPNSIDLCALHVFGGQKDSLIPAPWPRLDFTTSDLNRSTMAPA</sequence>
<evidence type="ECO:0000313" key="1">
    <source>
        <dbReference type="EMBL" id="CAG9975502.1"/>
    </source>
</evidence>
<gene>
    <name evidence="1" type="ORF">CBYS24578_00012960</name>
</gene>
<name>A0A9N9U3U9_9HYPO</name>
<evidence type="ECO:0000313" key="2">
    <source>
        <dbReference type="Proteomes" id="UP000754883"/>
    </source>
</evidence>
<protein>
    <submittedName>
        <fullName evidence="1">Uncharacterized protein</fullName>
    </submittedName>
</protein>
<keyword evidence="2" id="KW-1185">Reference proteome</keyword>
<comment type="caution">
    <text evidence="1">The sequence shown here is derived from an EMBL/GenBank/DDBJ whole genome shotgun (WGS) entry which is preliminary data.</text>
</comment>
<dbReference type="Proteomes" id="UP000754883">
    <property type="component" value="Unassembled WGS sequence"/>
</dbReference>
<reference evidence="1" key="1">
    <citation type="submission" date="2021-10" db="EMBL/GenBank/DDBJ databases">
        <authorList>
            <person name="Piombo E."/>
        </authorList>
    </citation>
    <scope>NUCLEOTIDE SEQUENCE</scope>
</reference>
<dbReference type="AlphaFoldDB" id="A0A9N9U3U9"/>
<accession>A0A9N9U3U9</accession>
<organism evidence="1 2">
    <name type="scientific">Clonostachys byssicola</name>
    <dbReference type="NCBI Taxonomy" id="160290"/>
    <lineage>
        <taxon>Eukaryota</taxon>
        <taxon>Fungi</taxon>
        <taxon>Dikarya</taxon>
        <taxon>Ascomycota</taxon>
        <taxon>Pezizomycotina</taxon>
        <taxon>Sordariomycetes</taxon>
        <taxon>Hypocreomycetidae</taxon>
        <taxon>Hypocreales</taxon>
        <taxon>Bionectriaceae</taxon>
        <taxon>Clonostachys</taxon>
    </lineage>
</organism>
<dbReference type="EMBL" id="CABFNO020001268">
    <property type="protein sequence ID" value="CAG9975502.1"/>
    <property type="molecule type" value="Genomic_DNA"/>
</dbReference>
<proteinExistence type="predicted"/>